<sequence length="616" mass="70679">MNSDDDNIPKTIHTSAVTPIVQRDTSKWSSFRHQGYLINAETTAEVTILFEQLSNERTWNPFTRFLVVISLLKEEELKKVFDVLLEARVINVLVVNGTDDAHLYTYNPYDNFACGKYYEDIISYGICLQATNNLYPNKLVTGLRNCTLRATVPNRIPFTVDSTQPNNDKLLRIGVEQKYFSVKDTLTFVHMDTGDEILEIVHSLMTTTVVSKQIETQTHFRHQGYLITAKTATEFTKYFQKLLEEPTWNPTARFLIIIYSLKEEDLKKVFDMLLKTRVINVLVVNGTDDAHLYTYNPYDNFACGKYYEYILNSNLLECINNIVVKYFSEKTITYIDLSSDDDHVLKAIHSAAVAPIVSREATSQSSFRHQGYLITAKTTAGYVTFFKKLLKEQTWNPYARFLIIISSLKEEDLKKVFDMLLETHVINVLVVNGTDDAHLYTYNPYDNFACGKYYEDIISYGVCLQATNNLYPNKLVTGLRNCTLRATVPHRIPFAIDPSQPDVDKRFKLGIEQHLFKLIGETEHFEVDFSHDVENIFSVINSKMEVSGPMVKLQNNESDVMLGCVVLSDVRADTPRLSYHCEDYGRIHRVFSKPSRGPNMEPDCAILNPNKDTKER</sequence>
<evidence type="ECO:0000313" key="2">
    <source>
        <dbReference type="EMBL" id="CAH1646824.1"/>
    </source>
</evidence>
<dbReference type="Proteomes" id="UP001153321">
    <property type="component" value="Chromosome 8"/>
</dbReference>
<name>A0A9P0N905_SPOLI</name>
<dbReference type="Pfam" id="PF24061">
    <property type="entry name" value="LBD_receptor"/>
    <property type="match status" value="1"/>
</dbReference>
<proteinExistence type="predicted"/>
<evidence type="ECO:0000259" key="1">
    <source>
        <dbReference type="Pfam" id="PF24061"/>
    </source>
</evidence>
<reference evidence="2" key="1">
    <citation type="submission" date="2022-02" db="EMBL/GenBank/DDBJ databases">
        <authorList>
            <person name="King R."/>
        </authorList>
    </citation>
    <scope>NUCLEOTIDE SEQUENCE</scope>
</reference>
<dbReference type="InterPro" id="IPR056198">
    <property type="entry name" value="LBD_receptor"/>
</dbReference>
<gene>
    <name evidence="2" type="ORF">SPLIT_LOCUS12175</name>
</gene>
<accession>A0A9P0N905</accession>
<dbReference type="AlphaFoldDB" id="A0A9P0N905"/>
<feature type="domain" description="Putative ionotropic receptor ligand binding" evidence="1">
    <location>
        <begin position="400"/>
        <end position="453"/>
    </location>
</feature>
<evidence type="ECO:0000313" key="3">
    <source>
        <dbReference type="Proteomes" id="UP001153321"/>
    </source>
</evidence>
<protein>
    <recommendedName>
        <fullName evidence="1">Putative ionotropic receptor ligand binding domain-containing protein</fullName>
    </recommendedName>
</protein>
<keyword evidence="3" id="KW-1185">Reference proteome</keyword>
<dbReference type="EMBL" id="LR824539">
    <property type="protein sequence ID" value="CAH1646824.1"/>
    <property type="molecule type" value="Genomic_DNA"/>
</dbReference>
<organism evidence="2 3">
    <name type="scientific">Spodoptera littoralis</name>
    <name type="common">Egyptian cotton leafworm</name>
    <dbReference type="NCBI Taxonomy" id="7109"/>
    <lineage>
        <taxon>Eukaryota</taxon>
        <taxon>Metazoa</taxon>
        <taxon>Ecdysozoa</taxon>
        <taxon>Arthropoda</taxon>
        <taxon>Hexapoda</taxon>
        <taxon>Insecta</taxon>
        <taxon>Pterygota</taxon>
        <taxon>Neoptera</taxon>
        <taxon>Endopterygota</taxon>
        <taxon>Lepidoptera</taxon>
        <taxon>Glossata</taxon>
        <taxon>Ditrysia</taxon>
        <taxon>Noctuoidea</taxon>
        <taxon>Noctuidae</taxon>
        <taxon>Amphipyrinae</taxon>
        <taxon>Spodoptera</taxon>
    </lineage>
</organism>